<keyword evidence="9" id="KW-1185">Reference proteome</keyword>
<accession>A0A6I6KCM4</accession>
<reference evidence="8 9" key="1">
    <citation type="submission" date="2019-11" db="EMBL/GenBank/DDBJ databases">
        <authorList>
            <person name="Zheng R.K."/>
            <person name="Sun C.M."/>
        </authorList>
    </citation>
    <scope>NUCLEOTIDE SEQUENCE [LARGE SCALE GENOMIC DNA]</scope>
    <source>
        <strain evidence="8 9">WC007</strain>
    </source>
</reference>
<comment type="subcellular location">
    <subcellularLocation>
        <location evidence="1">Cell membrane</location>
        <topology evidence="1">Multi-pass membrane protein</topology>
    </subcellularLocation>
</comment>
<feature type="transmembrane region" description="Helical" evidence="7">
    <location>
        <begin position="27"/>
        <end position="46"/>
    </location>
</feature>
<dbReference type="GO" id="GO:0005886">
    <property type="term" value="C:plasma membrane"/>
    <property type="evidence" value="ECO:0007669"/>
    <property type="project" value="UniProtKB-SubCell"/>
</dbReference>
<keyword evidence="4 7" id="KW-0812">Transmembrane</keyword>
<protein>
    <submittedName>
        <fullName evidence="8">GlsB/YeaQ/YmgE family stress response membrane protein</fullName>
    </submittedName>
</protein>
<organism evidence="8 9">
    <name type="scientific">Maribellus comscasis</name>
    <dbReference type="NCBI Taxonomy" id="2681766"/>
    <lineage>
        <taxon>Bacteria</taxon>
        <taxon>Pseudomonadati</taxon>
        <taxon>Bacteroidota</taxon>
        <taxon>Bacteroidia</taxon>
        <taxon>Marinilabiliales</taxon>
        <taxon>Prolixibacteraceae</taxon>
        <taxon>Maribellus</taxon>
    </lineage>
</organism>
<comment type="similarity">
    <text evidence="2">Belongs to the UPF0410 family.</text>
</comment>
<dbReference type="AlphaFoldDB" id="A0A6I6KCM4"/>
<dbReference type="PANTHER" id="PTHR33884:SF3">
    <property type="entry name" value="UPF0410 PROTEIN YMGE"/>
    <property type="match status" value="1"/>
</dbReference>
<evidence type="ECO:0000256" key="5">
    <source>
        <dbReference type="ARBA" id="ARBA00022989"/>
    </source>
</evidence>
<evidence type="ECO:0000256" key="2">
    <source>
        <dbReference type="ARBA" id="ARBA00011006"/>
    </source>
</evidence>
<feature type="transmembrane region" description="Helical" evidence="7">
    <location>
        <begin position="58"/>
        <end position="78"/>
    </location>
</feature>
<evidence type="ECO:0000256" key="1">
    <source>
        <dbReference type="ARBA" id="ARBA00004651"/>
    </source>
</evidence>
<dbReference type="PANTHER" id="PTHR33884">
    <property type="entry name" value="UPF0410 PROTEIN YMGE"/>
    <property type="match status" value="1"/>
</dbReference>
<dbReference type="Proteomes" id="UP000428260">
    <property type="component" value="Chromosome"/>
</dbReference>
<proteinExistence type="inferred from homology"/>
<sequence>MRMLYILIIGLAAGAIAGLIMRGKGYGFIINLIVGIAGAYLGHWLFNRLGIRIHGGIIGTLFLAVVGAVILLYLLSILKKILDK</sequence>
<evidence type="ECO:0000256" key="4">
    <source>
        <dbReference type="ARBA" id="ARBA00022692"/>
    </source>
</evidence>
<name>A0A6I6KCM4_9BACT</name>
<dbReference type="EMBL" id="CP046401">
    <property type="protein sequence ID" value="QGY48014.1"/>
    <property type="molecule type" value="Genomic_DNA"/>
</dbReference>
<keyword evidence="6 7" id="KW-0472">Membrane</keyword>
<keyword evidence="5 7" id="KW-1133">Transmembrane helix</keyword>
<dbReference type="InterPro" id="IPR007341">
    <property type="entry name" value="Transgly_assoc"/>
</dbReference>
<evidence type="ECO:0000313" key="8">
    <source>
        <dbReference type="EMBL" id="QGY48014.1"/>
    </source>
</evidence>
<evidence type="ECO:0000256" key="3">
    <source>
        <dbReference type="ARBA" id="ARBA00022475"/>
    </source>
</evidence>
<evidence type="ECO:0000313" key="9">
    <source>
        <dbReference type="Proteomes" id="UP000428260"/>
    </source>
</evidence>
<evidence type="ECO:0000256" key="7">
    <source>
        <dbReference type="SAM" id="Phobius"/>
    </source>
</evidence>
<keyword evidence="3" id="KW-1003">Cell membrane</keyword>
<dbReference type="KEGG" id="mcos:GM418_01285"/>
<evidence type="ECO:0000256" key="6">
    <source>
        <dbReference type="ARBA" id="ARBA00023136"/>
    </source>
</evidence>
<dbReference type="Pfam" id="PF04226">
    <property type="entry name" value="Transgly_assoc"/>
    <property type="match status" value="1"/>
</dbReference>
<gene>
    <name evidence="8" type="ORF">GM418_01285</name>
</gene>